<sequence>GVTAEGPLPGMAMWDQIVSYLKTRGLDKGPIGVELGHS</sequence>
<name>X0XTL3_9ZZZZ</name>
<dbReference type="EMBL" id="BARS01059595">
    <property type="protein sequence ID" value="GAG46559.1"/>
    <property type="molecule type" value="Genomic_DNA"/>
</dbReference>
<comment type="caution">
    <text evidence="1">The sequence shown here is derived from an EMBL/GenBank/DDBJ whole genome shotgun (WGS) entry which is preliminary data.</text>
</comment>
<organism evidence="1">
    <name type="scientific">marine sediment metagenome</name>
    <dbReference type="NCBI Taxonomy" id="412755"/>
    <lineage>
        <taxon>unclassified sequences</taxon>
        <taxon>metagenomes</taxon>
        <taxon>ecological metagenomes</taxon>
    </lineage>
</organism>
<dbReference type="AlphaFoldDB" id="X0XTL3"/>
<feature type="non-terminal residue" evidence="1">
    <location>
        <position position="1"/>
    </location>
</feature>
<reference evidence="1" key="1">
    <citation type="journal article" date="2014" name="Front. Microbiol.">
        <title>High frequency of phylogenetically diverse reductive dehalogenase-homologous genes in deep subseafloor sedimentary metagenomes.</title>
        <authorList>
            <person name="Kawai M."/>
            <person name="Futagami T."/>
            <person name="Toyoda A."/>
            <person name="Takaki Y."/>
            <person name="Nishi S."/>
            <person name="Hori S."/>
            <person name="Arai W."/>
            <person name="Tsubouchi T."/>
            <person name="Morono Y."/>
            <person name="Uchiyama I."/>
            <person name="Ito T."/>
            <person name="Fujiyama A."/>
            <person name="Inagaki F."/>
            <person name="Takami H."/>
        </authorList>
    </citation>
    <scope>NUCLEOTIDE SEQUENCE</scope>
    <source>
        <strain evidence="1">Expedition CK06-06</strain>
    </source>
</reference>
<protein>
    <submittedName>
        <fullName evidence="1">Uncharacterized protein</fullName>
    </submittedName>
</protein>
<proteinExistence type="predicted"/>
<feature type="non-terminal residue" evidence="1">
    <location>
        <position position="38"/>
    </location>
</feature>
<evidence type="ECO:0000313" key="1">
    <source>
        <dbReference type="EMBL" id="GAG46559.1"/>
    </source>
</evidence>
<accession>X0XTL3</accession>
<gene>
    <name evidence="1" type="ORF">S01H1_86214</name>
</gene>